<evidence type="ECO:0000256" key="8">
    <source>
        <dbReference type="ARBA" id="ARBA00023268"/>
    </source>
</evidence>
<keyword evidence="5" id="KW-0238">DNA-binding</keyword>
<dbReference type="InterPro" id="IPR010979">
    <property type="entry name" value="Ribosomal_uS13-like_H2TH"/>
</dbReference>
<organism evidence="11 12">
    <name type="scientific">Dawidia cretensis</name>
    <dbReference type="NCBI Taxonomy" id="2782350"/>
    <lineage>
        <taxon>Bacteria</taxon>
        <taxon>Pseudomonadati</taxon>
        <taxon>Bacteroidota</taxon>
        <taxon>Cytophagia</taxon>
        <taxon>Cytophagales</taxon>
        <taxon>Chryseotaleaceae</taxon>
        <taxon>Dawidia</taxon>
    </lineage>
</organism>
<dbReference type="SMART" id="SM01232">
    <property type="entry name" value="H2TH"/>
    <property type="match status" value="1"/>
</dbReference>
<dbReference type="GO" id="GO:0016829">
    <property type="term" value="F:lyase activity"/>
    <property type="evidence" value="ECO:0007669"/>
    <property type="project" value="UniProtKB-KW"/>
</dbReference>
<evidence type="ECO:0000256" key="6">
    <source>
        <dbReference type="ARBA" id="ARBA00023204"/>
    </source>
</evidence>
<keyword evidence="8" id="KW-0511">Multifunctional enzyme</keyword>
<comment type="catalytic activity">
    <reaction evidence="1">
        <text>Hydrolysis of DNA containing ring-opened 7-methylguanine residues, releasing 2,6-diamino-4-hydroxy-5-(N-methyl)formamidopyrimidine.</text>
        <dbReference type="EC" id="3.2.2.23"/>
    </reaction>
</comment>
<accession>A0AAP2DVT4</accession>
<keyword evidence="6" id="KW-0234">DNA repair</keyword>
<dbReference type="Pfam" id="PF06831">
    <property type="entry name" value="H2TH"/>
    <property type="match status" value="1"/>
</dbReference>
<sequence length="257" mass="28745">MPELPDLQVFSSNLDKALKGKTVEKVSVPVKQKLNVSVATLTKKLKGQRIKHVYRDGKELHISFGDNVLALHLMLHGNLQLFEDKNDHRHTVLSLHFSDRTGLALTDWQRAAAPTLNPAEREAPDALSKDLNGRRLKELLQRKTTIKALLLDQRVIRGIGNAYADEILWDARIAPTSISNKIPDAKVKVLARSIKKVLTQAEKQIRKANPAIITGEIRGFLSIHNAKKKESPTGAAIRRSTAGGRKTYYTDEQEVFK</sequence>
<evidence type="ECO:0000256" key="9">
    <source>
        <dbReference type="ARBA" id="ARBA00023295"/>
    </source>
</evidence>
<keyword evidence="3" id="KW-0227">DNA damage</keyword>
<dbReference type="Proteomes" id="UP001319080">
    <property type="component" value="Unassembled WGS sequence"/>
</dbReference>
<dbReference type="AlphaFoldDB" id="A0AAP2DVT4"/>
<name>A0AAP2DVT4_9BACT</name>
<dbReference type="Pfam" id="PF01149">
    <property type="entry name" value="Fapy_DNA_glyco"/>
    <property type="match status" value="1"/>
</dbReference>
<dbReference type="PANTHER" id="PTHR22993:SF9">
    <property type="entry name" value="FORMAMIDOPYRIMIDINE-DNA GLYCOSYLASE"/>
    <property type="match status" value="1"/>
</dbReference>
<evidence type="ECO:0000256" key="2">
    <source>
        <dbReference type="ARBA" id="ARBA00009409"/>
    </source>
</evidence>
<dbReference type="GO" id="GO:0003684">
    <property type="term" value="F:damaged DNA binding"/>
    <property type="evidence" value="ECO:0007669"/>
    <property type="project" value="InterPro"/>
</dbReference>
<keyword evidence="12" id="KW-1185">Reference proteome</keyword>
<dbReference type="InterPro" id="IPR015886">
    <property type="entry name" value="H2TH_FPG"/>
</dbReference>
<keyword evidence="7" id="KW-0456">Lyase</keyword>
<protein>
    <recommendedName>
        <fullName evidence="10">Formamidopyrimidine-DNA glycosylase catalytic domain-containing protein</fullName>
    </recommendedName>
</protein>
<dbReference type="Gene3D" id="1.10.8.50">
    <property type="match status" value="1"/>
</dbReference>
<dbReference type="PANTHER" id="PTHR22993">
    <property type="entry name" value="FORMAMIDOPYRIMIDINE-DNA GLYCOSYLASE"/>
    <property type="match status" value="1"/>
</dbReference>
<dbReference type="GO" id="GO:0034039">
    <property type="term" value="F:8-oxo-7,8-dihydroguanine DNA N-glycosylase activity"/>
    <property type="evidence" value="ECO:0007669"/>
    <property type="project" value="TreeGrafter"/>
</dbReference>
<dbReference type="GO" id="GO:0008270">
    <property type="term" value="F:zinc ion binding"/>
    <property type="evidence" value="ECO:0007669"/>
    <property type="project" value="InterPro"/>
</dbReference>
<evidence type="ECO:0000313" key="11">
    <source>
        <dbReference type="EMBL" id="MBT1707163.1"/>
    </source>
</evidence>
<feature type="domain" description="Formamidopyrimidine-DNA glycosylase catalytic" evidence="10">
    <location>
        <begin position="2"/>
        <end position="104"/>
    </location>
</feature>
<dbReference type="PROSITE" id="PS51068">
    <property type="entry name" value="FPG_CAT"/>
    <property type="match status" value="1"/>
</dbReference>
<dbReference type="SUPFAM" id="SSF46946">
    <property type="entry name" value="S13-like H2TH domain"/>
    <property type="match status" value="1"/>
</dbReference>
<comment type="caution">
    <text evidence="11">The sequence shown here is derived from an EMBL/GenBank/DDBJ whole genome shotgun (WGS) entry which is preliminary data.</text>
</comment>
<evidence type="ECO:0000256" key="3">
    <source>
        <dbReference type="ARBA" id="ARBA00022763"/>
    </source>
</evidence>
<evidence type="ECO:0000256" key="7">
    <source>
        <dbReference type="ARBA" id="ARBA00023239"/>
    </source>
</evidence>
<dbReference type="SMART" id="SM00898">
    <property type="entry name" value="Fapy_DNA_glyco"/>
    <property type="match status" value="1"/>
</dbReference>
<evidence type="ECO:0000256" key="5">
    <source>
        <dbReference type="ARBA" id="ARBA00023125"/>
    </source>
</evidence>
<dbReference type="InterPro" id="IPR012319">
    <property type="entry name" value="FPG_cat"/>
</dbReference>
<dbReference type="InterPro" id="IPR035937">
    <property type="entry name" value="FPG_N"/>
</dbReference>
<dbReference type="Gene3D" id="3.20.190.10">
    <property type="entry name" value="MutM-like, N-terminal"/>
    <property type="match status" value="1"/>
</dbReference>
<proteinExistence type="inferred from homology"/>
<dbReference type="GO" id="GO:0003906">
    <property type="term" value="F:DNA-(apurinic or apyrimidinic site) endonuclease activity"/>
    <property type="evidence" value="ECO:0007669"/>
    <property type="project" value="InterPro"/>
</dbReference>
<reference evidence="11 12" key="1">
    <citation type="submission" date="2021-05" db="EMBL/GenBank/DDBJ databases">
        <title>A Polyphasic approach of four new species of the genus Ohtaekwangia: Ohtaekwangia histidinii sp. nov., Ohtaekwangia cretensis sp. nov., Ohtaekwangia indiensis sp. nov., Ohtaekwangia reichenbachii sp. nov. from diverse environment.</title>
        <authorList>
            <person name="Octaviana S."/>
        </authorList>
    </citation>
    <scope>NUCLEOTIDE SEQUENCE [LARGE SCALE GENOMIC DNA]</scope>
    <source>
        <strain evidence="11 12">PWU5</strain>
    </source>
</reference>
<keyword evidence="4" id="KW-0378">Hydrolase</keyword>
<evidence type="ECO:0000259" key="10">
    <source>
        <dbReference type="PROSITE" id="PS51068"/>
    </source>
</evidence>
<evidence type="ECO:0000313" key="12">
    <source>
        <dbReference type="Proteomes" id="UP001319080"/>
    </source>
</evidence>
<comment type="similarity">
    <text evidence="2">Belongs to the FPG family.</text>
</comment>
<dbReference type="SUPFAM" id="SSF81624">
    <property type="entry name" value="N-terminal domain of MutM-like DNA repair proteins"/>
    <property type="match status" value="1"/>
</dbReference>
<dbReference type="EMBL" id="JAHESE010000001">
    <property type="protein sequence ID" value="MBT1707163.1"/>
    <property type="molecule type" value="Genomic_DNA"/>
</dbReference>
<evidence type="ECO:0000256" key="4">
    <source>
        <dbReference type="ARBA" id="ARBA00022801"/>
    </source>
</evidence>
<dbReference type="GO" id="GO:0006284">
    <property type="term" value="P:base-excision repair"/>
    <property type="evidence" value="ECO:0007669"/>
    <property type="project" value="InterPro"/>
</dbReference>
<evidence type="ECO:0000256" key="1">
    <source>
        <dbReference type="ARBA" id="ARBA00001668"/>
    </source>
</evidence>
<keyword evidence="9" id="KW-0326">Glycosidase</keyword>
<gene>
    <name evidence="11" type="ORF">KK062_02960</name>
</gene>
<dbReference type="RefSeq" id="WP_254082738.1">
    <property type="nucleotide sequence ID" value="NZ_JAHESE010000001.1"/>
</dbReference>